<evidence type="ECO:0000313" key="1">
    <source>
        <dbReference type="EMBL" id="TCN26940.1"/>
    </source>
</evidence>
<dbReference type="Proteomes" id="UP000295043">
    <property type="component" value="Unassembled WGS sequence"/>
</dbReference>
<evidence type="ECO:0000313" key="2">
    <source>
        <dbReference type="Proteomes" id="UP000295043"/>
    </source>
</evidence>
<dbReference type="AlphaFoldDB" id="A0A4V2RE14"/>
<reference evidence="1 2" key="1">
    <citation type="submission" date="2019-03" db="EMBL/GenBank/DDBJ databases">
        <title>Genomic Encyclopedia of Type Strains, Phase IV (KMG-V): Genome sequencing to study the core and pangenomes of soil and plant-associated prokaryotes.</title>
        <authorList>
            <person name="Whitman W."/>
        </authorList>
    </citation>
    <scope>NUCLEOTIDE SEQUENCE [LARGE SCALE GENOMIC DNA]</scope>
    <source>
        <strain evidence="1 2">23C40</strain>
    </source>
</reference>
<proteinExistence type="predicted"/>
<accession>A0A4V2RE14</accession>
<organism evidence="1 2">
    <name type="scientific">Sinorhizobium americanum</name>
    <dbReference type="NCBI Taxonomy" id="194963"/>
    <lineage>
        <taxon>Bacteria</taxon>
        <taxon>Pseudomonadati</taxon>
        <taxon>Pseudomonadota</taxon>
        <taxon>Alphaproteobacteria</taxon>
        <taxon>Hyphomicrobiales</taxon>
        <taxon>Rhizobiaceae</taxon>
        <taxon>Sinorhizobium/Ensifer group</taxon>
        <taxon>Sinorhizobium</taxon>
    </lineage>
</organism>
<protein>
    <submittedName>
        <fullName evidence="1">Uncharacterized protein</fullName>
    </submittedName>
</protein>
<dbReference type="EMBL" id="SLVU01000016">
    <property type="protein sequence ID" value="TCN26940.1"/>
    <property type="molecule type" value="Genomic_DNA"/>
</dbReference>
<name>A0A4V2RE14_9HYPH</name>
<gene>
    <name evidence="1" type="ORF">EV184_11613</name>
</gene>
<sequence>MKGERKHVLPLARFMDGRQFKFAYRQHSLISDEPVAIEKMKGKRLLEDSKESTQVWCCGRRSRSGHDFTLKYHVGSTVSYVSLRQRQVNFDEGQSIHDEEG</sequence>
<comment type="caution">
    <text evidence="1">The sequence shown here is derived from an EMBL/GenBank/DDBJ whole genome shotgun (WGS) entry which is preliminary data.</text>
</comment>